<name>A4JLE8_BURVG</name>
<gene>
    <name evidence="2" type="ordered locus">Bcep1808_4121</name>
</gene>
<dbReference type="EMBL" id="CP000615">
    <property type="protein sequence ID" value="ABO57101.1"/>
    <property type="molecule type" value="Genomic_DNA"/>
</dbReference>
<feature type="region of interest" description="Disordered" evidence="1">
    <location>
        <begin position="38"/>
        <end position="66"/>
    </location>
</feature>
<dbReference type="KEGG" id="bvi:Bcep1808_4121"/>
<dbReference type="Proteomes" id="UP000002287">
    <property type="component" value="Chromosome 2"/>
</dbReference>
<dbReference type="AlphaFoldDB" id="A4JLE8"/>
<evidence type="ECO:0000256" key="1">
    <source>
        <dbReference type="SAM" id="MobiDB-lite"/>
    </source>
</evidence>
<evidence type="ECO:0000313" key="2">
    <source>
        <dbReference type="EMBL" id="ABO57101.1"/>
    </source>
</evidence>
<reference evidence="3" key="1">
    <citation type="submission" date="2007-03" db="EMBL/GenBank/DDBJ databases">
        <title>Complete sequence of chromosome 2 of Burkholderia vietnamiensis G4.</title>
        <authorList>
            <consortium name="US DOE Joint Genome Institute"/>
            <person name="Copeland A."/>
            <person name="Lucas S."/>
            <person name="Lapidus A."/>
            <person name="Barry K."/>
            <person name="Detter J.C."/>
            <person name="Glavina del Rio T."/>
            <person name="Hammon N."/>
            <person name="Israni S."/>
            <person name="Dalin E."/>
            <person name="Tice H."/>
            <person name="Pitluck S."/>
            <person name="Chain P."/>
            <person name="Malfatti S."/>
            <person name="Shin M."/>
            <person name="Vergez L."/>
            <person name="Schmutz J."/>
            <person name="Larimer F."/>
            <person name="Land M."/>
            <person name="Hauser L."/>
            <person name="Kyrpides N."/>
            <person name="Tiedje J."/>
            <person name="Richardson P."/>
        </authorList>
    </citation>
    <scope>NUCLEOTIDE SEQUENCE [LARGE SCALE GENOMIC DNA]</scope>
    <source>
        <strain evidence="3">G4 / LMG 22486</strain>
    </source>
</reference>
<organism evidence="2 3">
    <name type="scientific">Burkholderia vietnamiensis (strain G4 / LMG 22486)</name>
    <name type="common">Burkholderia cepacia (strain R1808)</name>
    <dbReference type="NCBI Taxonomy" id="269482"/>
    <lineage>
        <taxon>Bacteria</taxon>
        <taxon>Pseudomonadati</taxon>
        <taxon>Pseudomonadota</taxon>
        <taxon>Betaproteobacteria</taxon>
        <taxon>Burkholderiales</taxon>
        <taxon>Burkholderiaceae</taxon>
        <taxon>Burkholderia</taxon>
        <taxon>Burkholderia cepacia complex</taxon>
    </lineage>
</organism>
<protein>
    <submittedName>
        <fullName evidence="2">Uncharacterized protein</fullName>
    </submittedName>
</protein>
<dbReference type="HOGENOM" id="CLU_2822897_0_0_4"/>
<evidence type="ECO:0000313" key="3">
    <source>
        <dbReference type="Proteomes" id="UP000002287"/>
    </source>
</evidence>
<accession>A4JLE8</accession>
<proteinExistence type="predicted"/>
<sequence>MVVMIEMAHAVRMRFGEGRHEHGTCECAGRQNLHDAVHGTLPDRSAADSADTGLTPADPTRCTSQD</sequence>